<keyword evidence="14" id="KW-0239">DNA-directed DNA polymerase</keyword>
<evidence type="ECO:0000256" key="7">
    <source>
        <dbReference type="ARBA" id="ARBA00022695"/>
    </source>
</evidence>
<evidence type="ECO:0000256" key="22">
    <source>
        <dbReference type="SAM" id="MobiDB-lite"/>
    </source>
</evidence>
<dbReference type="VEuPathDB" id="FungiDB:C5L36_0B03940"/>
<dbReference type="GO" id="GO:0005760">
    <property type="term" value="C:gamma DNA polymerase complex"/>
    <property type="evidence" value="ECO:0007669"/>
    <property type="project" value="InterPro"/>
</dbReference>
<dbReference type="GO" id="GO:0008408">
    <property type="term" value="F:3'-5' exonuclease activity"/>
    <property type="evidence" value="ECO:0007669"/>
    <property type="project" value="TreeGrafter"/>
</dbReference>
<feature type="compositionally biased region" description="Basic and acidic residues" evidence="22">
    <location>
        <begin position="1691"/>
        <end position="1709"/>
    </location>
</feature>
<evidence type="ECO:0000313" key="26">
    <source>
        <dbReference type="Proteomes" id="UP000195871"/>
    </source>
</evidence>
<evidence type="ECO:0000256" key="9">
    <source>
        <dbReference type="ARBA" id="ARBA00022741"/>
    </source>
</evidence>
<keyword evidence="12" id="KW-0067">ATP-binding</keyword>
<dbReference type="Pfam" id="PF10247">
    <property type="entry name" value="Romo1"/>
    <property type="match status" value="1"/>
</dbReference>
<dbReference type="SUPFAM" id="SSF52540">
    <property type="entry name" value="P-loop containing nucleoside triphosphate hydrolases"/>
    <property type="match status" value="1"/>
</dbReference>
<feature type="region of interest" description="Disordered" evidence="22">
    <location>
        <begin position="3141"/>
        <end position="3167"/>
    </location>
</feature>
<keyword evidence="8" id="KW-0235">DNA replication</keyword>
<comment type="catalytic activity">
    <reaction evidence="19">
        <text>DNA(n) + a 2'-deoxyribonucleoside 5'-triphosphate = DNA(n+1) + diphosphate</text>
        <dbReference type="Rhea" id="RHEA:22508"/>
        <dbReference type="Rhea" id="RHEA-COMP:17339"/>
        <dbReference type="Rhea" id="RHEA-COMP:17340"/>
        <dbReference type="ChEBI" id="CHEBI:33019"/>
        <dbReference type="ChEBI" id="CHEBI:61560"/>
        <dbReference type="ChEBI" id="CHEBI:173112"/>
        <dbReference type="EC" id="2.7.7.7"/>
    </reaction>
</comment>
<dbReference type="InterPro" id="IPR047187">
    <property type="entry name" value="SF1_C_Upf1"/>
</dbReference>
<evidence type="ECO:0000256" key="12">
    <source>
        <dbReference type="ARBA" id="ARBA00022840"/>
    </source>
</evidence>
<dbReference type="GO" id="GO:0003887">
    <property type="term" value="F:DNA-directed DNA polymerase activity"/>
    <property type="evidence" value="ECO:0007669"/>
    <property type="project" value="UniProtKB-KW"/>
</dbReference>
<feature type="compositionally biased region" description="Low complexity" evidence="22">
    <location>
        <begin position="2911"/>
        <end position="2936"/>
    </location>
</feature>
<dbReference type="GO" id="GO:0003677">
    <property type="term" value="F:DNA binding"/>
    <property type="evidence" value="ECO:0007669"/>
    <property type="project" value="UniProtKB-KW"/>
</dbReference>
<keyword evidence="15" id="KW-0238">DNA-binding</keyword>
<dbReference type="SMART" id="SM01378">
    <property type="entry name" value="Romo1"/>
    <property type="match status" value="1"/>
</dbReference>
<dbReference type="Pfam" id="PF13087">
    <property type="entry name" value="AAA_12"/>
    <property type="match status" value="1"/>
</dbReference>
<dbReference type="PRINTS" id="PR00867">
    <property type="entry name" value="DNAPOLG"/>
</dbReference>
<dbReference type="EMBL" id="NHMM01000005">
    <property type="protein sequence ID" value="OUT21375.1"/>
    <property type="molecule type" value="Genomic_DNA"/>
</dbReference>
<dbReference type="Proteomes" id="UP000195871">
    <property type="component" value="Unassembled WGS sequence"/>
</dbReference>
<comment type="function">
    <text evidence="20">Involved in the replication of mitochondrial DNA.</text>
</comment>
<dbReference type="GO" id="GO:0006264">
    <property type="term" value="P:mitochondrial DNA replication"/>
    <property type="evidence" value="ECO:0007669"/>
    <property type="project" value="TreeGrafter"/>
</dbReference>
<dbReference type="CDD" id="cd18808">
    <property type="entry name" value="SF1_C_Upf1"/>
    <property type="match status" value="1"/>
</dbReference>
<evidence type="ECO:0000256" key="1">
    <source>
        <dbReference type="ARBA" id="ARBA00001946"/>
    </source>
</evidence>
<dbReference type="InterPro" id="IPR001098">
    <property type="entry name" value="DNA-dir_DNA_pol_A_palm_dom"/>
</dbReference>
<dbReference type="VEuPathDB" id="FungiDB:C5L36_0B01100"/>
<name>A0A1Z8JLA8_PICKU</name>
<organism evidence="25 26">
    <name type="scientific">Pichia kudriavzevii</name>
    <name type="common">Yeast</name>
    <name type="synonym">Issatchenkia orientalis</name>
    <dbReference type="NCBI Taxonomy" id="4909"/>
    <lineage>
        <taxon>Eukaryota</taxon>
        <taxon>Fungi</taxon>
        <taxon>Dikarya</taxon>
        <taxon>Ascomycota</taxon>
        <taxon>Saccharomycotina</taxon>
        <taxon>Pichiomycetes</taxon>
        <taxon>Pichiales</taxon>
        <taxon>Pichiaceae</taxon>
        <taxon>Pichia</taxon>
    </lineage>
</organism>
<evidence type="ECO:0000256" key="3">
    <source>
        <dbReference type="ARBA" id="ARBA00007705"/>
    </source>
</evidence>
<dbReference type="InterPro" id="IPR043502">
    <property type="entry name" value="DNA/RNA_pol_sf"/>
</dbReference>
<evidence type="ECO:0000256" key="16">
    <source>
        <dbReference type="ARBA" id="ARBA00023128"/>
    </source>
</evidence>
<dbReference type="GO" id="GO:0003678">
    <property type="term" value="F:DNA helicase activity"/>
    <property type="evidence" value="ECO:0007669"/>
    <property type="project" value="UniProtKB-EC"/>
</dbReference>
<dbReference type="InterPro" id="IPR012337">
    <property type="entry name" value="RNaseH-like_sf"/>
</dbReference>
<dbReference type="SUPFAM" id="SSF56672">
    <property type="entry name" value="DNA/RNA polymerases"/>
    <property type="match status" value="1"/>
</dbReference>
<dbReference type="Gene3D" id="3.40.50.300">
    <property type="entry name" value="P-loop containing nucleotide triphosphate hydrolases"/>
    <property type="match status" value="2"/>
</dbReference>
<comment type="cofactor">
    <cofactor evidence="1">
        <name>Mg(2+)</name>
        <dbReference type="ChEBI" id="CHEBI:18420"/>
    </cofactor>
</comment>
<feature type="domain" description="Helicase ATP-binding" evidence="24">
    <location>
        <begin position="658"/>
        <end position="881"/>
    </location>
</feature>
<sequence length="3253" mass="367585">MGASSDVIGEVYVDCPVASIGLPCASDAGYVSLRDFTLKNIYPDSKEEPPDLPKDTRYSTRKFCVKVSKLQINAHLVYSASLDKKGKVVIDKTPSPNSVLDLYSFNSVSKSNHISEGTEKILECVSFKGKEHKEFISKVRKEEKQISIVLVQDDRLCFVQNLLRDLSCYGIRVFLLVHRPPEGNTSDLKQLCKLLGSLINRMNSKFTKNNGKQIHMISYEQSDLVFAIFLSQRSLNTNLTTAIIISNDFDEQELLKSKHYLGLNFKKKSVNNDVPRFRIRTPTLSISLNKTVPNYWNSDYLKLGPNPWICKANKYLGNEYFILETQNNWFSNDIIKWIKSWKHINIQDVYDIDLDSVDINWVLAKSQRQISTPSRSAGVKSIPLVVNDTYLETQNEDGEQAPFLRNQFDEEIDEGKVDIFDKYGLRIMSKEDLSKEQLRIQTKFYKLDEIQDKTLPKNPPTGYDNLVTYFQYMTYSLFLEELYHQDFCSETYIKKSSDNNLNIFVSTKQAFELYVQEEIHHLRKHPFVKDQPLFIIRKSDESLCWKNRPQFWVAKVKKCEVCRFNNETGELIAVTIKKSNKRERENAISMCSVEMYNWNEFSFPKKDPPHNFTILPGSIVLGRIFDSMSRISNPTFIDLILGKTKIKSVSPKKPITELYSTLNDSQKTALNACLSNEVTVIQGPPGSGKTSTIHETVIQLLDHGVKPVMVVASSNLAVDNIAEKMIDKYKDRILRVCSTAKEREYNRDHKVGSICLHNKLTKQFSKDLVDIENRFREDPRNIDGKEFNKYIDQSSKAATTIVNSAEVIFTTTASILHKHLRSIEGVPVIIMDEATQSSEPLTMIALGVKGCRKLALVGDTEQLSVFTNVRTLKTSLYQRVIDHSILTKPHLLNTQYRMHPEICEYSNTEFYKGQLRNGITAEDRRLKKIKFPLFFYDHQGNHAKESRIFCSNGEEQTYSWINTAEVGYVVEMVENLIRDRELQPSDIGVMTGYSAQRELLINAFKKSLVVNPERCDISFSLDNEDLSINQNSTVCDINGLIIASIDAFQGRERKIVVMSCVRSNSEGNIGFMADHRRMNVAITRAQYSFVMVGNFRTFSKDVHWGQYLLSLSKKGFAWPYTVCRSFATVSKDHNPKINTNACGIQQLSDELHKQIFPVKSLPGPLPRLTKLSLKYLEDNELLGKPCSVNPPININLPTLQGTNISQHFENLGLKSISSYEDHAENLIKIGLTPLEKPKRWVFESGWTRYAPFSEPQNVPYPLENELVYDCEVMYKCSPYPVMATCLSPKAWYSWCSPYLTGDSATNNHLIPFATDKRECTIVGHNVSFDRARILEEYNMSTTKAFFLDTMSLHVAVSGMCTRQRNTWMKYKKNLKEKKDSSVKTLDEYREMIRNEDLRLTMANMILDDESVEGDTGTTSALRDDPWMKNSSLNKLSDVAELHCGIKMDKQLRDHFATTSVAEIREQFQKLMTYCANDVVATYHVFYKVYPKFKEVVPHPVSFAALRHITSSILPTSTDWEDYIRRCEEMYQKSKTEVEEKVHQICNEVVSLRKNAQDEIPPWEEDPWLSQLDWEIKPVRLTKSGVPYKNQKLPGYPEWYKKLVAKDKLNLTIKSRTSILLLRLLWEGKPIFWTETKGWCFVVDQKESAKFQNSKYLEVNPLDILMQIHANTPKRKVSPKKKSVSRESSSTKSKESSRTKKTSKSIDKPTQHMSTEDANLDLLAVDLPPRYAESDHIVRENLKKLIANGKTLFKIPHENGQDARVTSLISKPFLRYYEEGILSSENSLAREAFQTNVTNSYWISSRERIMNQYVVYESDLNKAKPFRQKGEKEVGFIIPQIVPMGTITRRAVEKTWLTASNAKKNRLGSELKSLIQAPPGYCFVGADVDSEELWIASLVGDSVFRLHGGTALGWMTLEGTKNSGTDLHSKTANILGISRNEAKVFNYGRIYGAGVKFATSLLKKFNPAISEIDADKVAKTLYAETKGKTSVVKFPESGEKIKVWYGGSESVVFNRLESIAEQDNPKTPVLGAGITAALNRTNLNSNSFLPSRINWAIQSSGVDYLHLLLVSMEYLTKLYNVDARLSITVHDEVRYLSKIEDRYKCAMLLQIANLWTRAMFCFQLGIENVPQSCAFFSCVDIDHVLRKEVDFDCITPSNPSPISHGESLDIYSLLKKKEVQDMLNSLNDKPNCENLLENKQKTSRPVEKLDIKFDTSTKLKWIELQISKTEKEFKEKKKAFFQAADTLVLENFAKKLKNIDNSNDEVVLNGLFVPNCTAGELLDSGKIIEENWDALINERKADKKFKGSKNNKVRKDEDHTTTDLLIERIATDILDKMERKPKSKCKAYGKARPSKKTCLVESDNKTNFDWNTIPGITDNPAASPVQTDHFDDFFNSQLKQNQNQNFSSQSLTSTVHTAEQTLYTNLLHSNKQDSDISDALSQMKISPKNKSYSDDALDNLKAVTSSSSPSELKPSHLNNLMEHVKHSSSADTVIPENDSSVPLSLAITDMEPKELKTYLRWYEDIRTRKINSKDVTIEDVFSFLQNFKIPDSIKERLKSSFSKWAHSLNIGQFFALMRLLAHSLHGEILTRSLVRQVAPIPSPVPILTKKRKVELTDDSDIFDEQNKGVKKKLDIDSFTEFLLTGERPVLRPGKTKDKKVKFSDVLVYSSSEKDSALESNLVESATHSSTHSLDFSLPMNQLLDKIKGVTNEVPHNTAEQAAQPMSQSVENEEDILRDVKTDTFKKVTERVVAQDENDGLTPLKPNLTGHFMQQFEKTFNYNSTNGSFNAPYTDISSLSAQSQDPPAMSNTLAALTANQNSSNPTSLTEKNSPVQFPHTLNAASPNIQNLFSGQPNNPSPQIQYTNPQNNTTLADFSQEKQQADYFGMISHNNHSVGLQFMGDINGNRGSVSNANNNISSNNDTNNNTKNDSNKNTNFVTLPQPPTITRSRASSTASPPPIPPPPPRSRKSSRASAAMSNIPPPSAAATSPSLASNMNPALPPKPMLNDTQRKQYLSVTDEVSRPFNSTSPLGNCAHLNQYGNTVALSSVNLMQDNSPSPLNGMGIQNLQINGLSDANTQNGTGNQQLQTARLNGSNQGYPQYHGNVGSGVYQMNGAIPVRNASFNTQNIFMNQATGGGWAPSQYLTTTNPQQHQQQQQQQQRPQNTGNWSVSGLVFGGYAILKGGAPNGVVNTLGQYILGSGAFFGMFMSVGSIIRSEDLQYSNVGRPGNLAELKARMMARHMINMENMRKNL</sequence>
<feature type="compositionally biased region" description="Low complexity" evidence="22">
    <location>
        <begin position="2985"/>
        <end position="2994"/>
    </location>
</feature>
<feature type="compositionally biased region" description="Low complexity" evidence="22">
    <location>
        <begin position="3151"/>
        <end position="3161"/>
    </location>
</feature>
<dbReference type="Pfam" id="PF18136">
    <property type="entry name" value="DNApol_Exo"/>
    <property type="match status" value="1"/>
</dbReference>
<dbReference type="EC" id="2.7.7.7" evidence="5"/>
<evidence type="ECO:0000256" key="17">
    <source>
        <dbReference type="ARBA" id="ARBA00031966"/>
    </source>
</evidence>
<dbReference type="InterPro" id="IPR041336">
    <property type="entry name" value="DNApol_Exo"/>
</dbReference>
<keyword evidence="10" id="KW-0378">Hydrolase</keyword>
<feature type="compositionally biased region" description="Basic residues" evidence="22">
    <location>
        <begin position="1671"/>
        <end position="1682"/>
    </location>
</feature>
<dbReference type="InterPro" id="IPR018450">
    <property type="entry name" value="Romo1/Mgr2"/>
</dbReference>
<evidence type="ECO:0000259" key="24">
    <source>
        <dbReference type="SMART" id="SM00487"/>
    </source>
</evidence>
<dbReference type="Gene3D" id="3.30.420.390">
    <property type="match status" value="2"/>
</dbReference>
<dbReference type="FunFam" id="1.10.150.20:FF:000035">
    <property type="entry name" value="DNA polymerase gamma, mitochondrial"/>
    <property type="match status" value="1"/>
</dbReference>
<feature type="region of interest" description="Disordered" evidence="22">
    <location>
        <begin position="1669"/>
        <end position="1711"/>
    </location>
</feature>
<keyword evidence="11" id="KW-0347">Helicase</keyword>
<dbReference type="SMART" id="SM00487">
    <property type="entry name" value="DEXDc"/>
    <property type="match status" value="1"/>
</dbReference>
<evidence type="ECO:0000256" key="20">
    <source>
        <dbReference type="ARBA" id="ARBA00057053"/>
    </source>
</evidence>
<evidence type="ECO:0000256" key="15">
    <source>
        <dbReference type="ARBA" id="ARBA00023125"/>
    </source>
</evidence>
<evidence type="ECO:0000256" key="4">
    <source>
        <dbReference type="ARBA" id="ARBA00007913"/>
    </source>
</evidence>
<evidence type="ECO:0000256" key="18">
    <source>
        <dbReference type="ARBA" id="ARBA00048432"/>
    </source>
</evidence>
<dbReference type="InterPro" id="IPR041679">
    <property type="entry name" value="DNA2/NAM7-like_C"/>
</dbReference>
<feature type="compositionally biased region" description="Pro residues" evidence="22">
    <location>
        <begin position="2956"/>
        <end position="2965"/>
    </location>
</feature>
<evidence type="ECO:0000313" key="25">
    <source>
        <dbReference type="EMBL" id="OUT21375.1"/>
    </source>
</evidence>
<evidence type="ECO:0000256" key="2">
    <source>
        <dbReference type="ARBA" id="ARBA00004173"/>
    </source>
</evidence>
<evidence type="ECO:0000259" key="23">
    <source>
        <dbReference type="SMART" id="SM00482"/>
    </source>
</evidence>
<dbReference type="SUPFAM" id="SSF53098">
    <property type="entry name" value="Ribonuclease H-like"/>
    <property type="match status" value="1"/>
</dbReference>
<dbReference type="InterPro" id="IPR019760">
    <property type="entry name" value="DNA-dir_DNA_pol_A_CS"/>
</dbReference>
<dbReference type="PROSITE" id="PS00447">
    <property type="entry name" value="DNA_POLYMERASE_A"/>
    <property type="match status" value="1"/>
</dbReference>
<dbReference type="InterPro" id="IPR041677">
    <property type="entry name" value="DNA2/NAM7_AAA_11"/>
</dbReference>
<feature type="domain" description="DNA-directed DNA polymerase family A palm" evidence="23">
    <location>
        <begin position="1867"/>
        <end position="2100"/>
    </location>
</feature>
<evidence type="ECO:0000256" key="14">
    <source>
        <dbReference type="ARBA" id="ARBA00022932"/>
    </source>
</evidence>
<dbReference type="PANTHER" id="PTHR10267">
    <property type="entry name" value="DNA POLYMERASE SUBUNIT GAMMA-1"/>
    <property type="match status" value="1"/>
</dbReference>
<accession>A0A1Z8JLA8</accession>
<keyword evidence="13" id="KW-0460">Magnesium</keyword>
<dbReference type="VEuPathDB" id="FungiDB:C5L36_0B03930"/>
<protein>
    <recommendedName>
        <fullName evidence="21">DNA polymerase gamma</fullName>
        <ecNumber evidence="5">2.7.7.7</ecNumber>
    </recommendedName>
    <alternativeName>
        <fullName evidence="17">Mitochondrial DNA polymerase catalytic subunit</fullName>
    </alternativeName>
</protein>
<dbReference type="PANTHER" id="PTHR10267:SF0">
    <property type="entry name" value="DNA POLYMERASE SUBUNIT GAMMA-1"/>
    <property type="match status" value="1"/>
</dbReference>
<dbReference type="Gene3D" id="3.30.70.370">
    <property type="match status" value="1"/>
</dbReference>
<gene>
    <name evidence="25" type="ORF">CAS74_003493</name>
</gene>
<evidence type="ECO:0000256" key="5">
    <source>
        <dbReference type="ARBA" id="ARBA00012417"/>
    </source>
</evidence>
<dbReference type="InterPro" id="IPR002297">
    <property type="entry name" value="DNA-dir_DNA_pol_A_mt"/>
</dbReference>
<keyword evidence="9" id="KW-0547">Nucleotide-binding</keyword>
<evidence type="ECO:0000256" key="13">
    <source>
        <dbReference type="ARBA" id="ARBA00022842"/>
    </source>
</evidence>
<keyword evidence="16" id="KW-0496">Mitochondrion</keyword>
<dbReference type="Pfam" id="PF00476">
    <property type="entry name" value="DNA_pol_A"/>
    <property type="match status" value="1"/>
</dbReference>
<dbReference type="InterPro" id="IPR014001">
    <property type="entry name" value="Helicase_ATP-bd"/>
</dbReference>
<dbReference type="GO" id="GO:0005524">
    <property type="term" value="F:ATP binding"/>
    <property type="evidence" value="ECO:0007669"/>
    <property type="project" value="UniProtKB-KW"/>
</dbReference>
<feature type="region of interest" description="Disordered" evidence="22">
    <location>
        <begin position="2907"/>
        <end position="3007"/>
    </location>
</feature>
<reference evidence="25 26" key="1">
    <citation type="submission" date="2017-05" db="EMBL/GenBank/DDBJ databases">
        <title>The Genome Sequence of Candida krusei Ckrusei653.</title>
        <authorList>
            <person name="Cuomo C."/>
            <person name="Forche A."/>
            <person name="Young S."/>
            <person name="Abouelleil A."/>
            <person name="Cao P."/>
            <person name="Chapman S."/>
            <person name="Cusick C."/>
            <person name="Shea T."/>
            <person name="Nusbaum C."/>
            <person name="Birren B."/>
        </authorList>
    </citation>
    <scope>NUCLEOTIDE SEQUENCE [LARGE SCALE GENOMIC DNA]</scope>
    <source>
        <strain evidence="25 26">Ckrusei653</strain>
    </source>
</reference>
<keyword evidence="7" id="KW-0548">Nucleotidyltransferase</keyword>
<dbReference type="Gene3D" id="1.10.150.20">
    <property type="entry name" value="5' to 3' exonuclease, C-terminal subdomain"/>
    <property type="match status" value="1"/>
</dbReference>
<evidence type="ECO:0000256" key="8">
    <source>
        <dbReference type="ARBA" id="ARBA00022705"/>
    </source>
</evidence>
<dbReference type="InterPro" id="IPR027417">
    <property type="entry name" value="P-loop_NTPase"/>
</dbReference>
<comment type="similarity">
    <text evidence="4">Belongs to the DNA2/NAM7 helicase family.</text>
</comment>
<evidence type="ECO:0000256" key="19">
    <source>
        <dbReference type="ARBA" id="ARBA00049244"/>
    </source>
</evidence>
<dbReference type="SMART" id="SM00482">
    <property type="entry name" value="POLAc"/>
    <property type="match status" value="1"/>
</dbReference>
<comment type="subcellular location">
    <subcellularLocation>
        <location evidence="2">Mitochondrion</location>
    </subcellularLocation>
</comment>
<proteinExistence type="inferred from homology"/>
<feature type="compositionally biased region" description="Low complexity" evidence="22">
    <location>
        <begin position="2945"/>
        <end position="2955"/>
    </location>
</feature>
<evidence type="ECO:0000256" key="21">
    <source>
        <dbReference type="ARBA" id="ARBA00069489"/>
    </source>
</evidence>
<comment type="caution">
    <text evidence="25">The sequence shown here is derived from an EMBL/GenBank/DDBJ whole genome shotgun (WGS) entry which is preliminary data.</text>
</comment>
<dbReference type="FunFam" id="3.40.50.300:FF:000326">
    <property type="entry name" value="P-loop containing nucleoside triphosphate hydrolase"/>
    <property type="match status" value="1"/>
</dbReference>
<evidence type="ECO:0000256" key="10">
    <source>
        <dbReference type="ARBA" id="ARBA00022801"/>
    </source>
</evidence>
<comment type="catalytic activity">
    <reaction evidence="18">
        <text>ATP + H2O = ADP + phosphate + H(+)</text>
        <dbReference type="Rhea" id="RHEA:13065"/>
        <dbReference type="ChEBI" id="CHEBI:15377"/>
        <dbReference type="ChEBI" id="CHEBI:15378"/>
        <dbReference type="ChEBI" id="CHEBI:30616"/>
        <dbReference type="ChEBI" id="CHEBI:43474"/>
        <dbReference type="ChEBI" id="CHEBI:456216"/>
        <dbReference type="EC" id="3.6.4.12"/>
    </reaction>
    <physiologicalReaction direction="left-to-right" evidence="18">
        <dbReference type="Rhea" id="RHEA:13066"/>
    </physiologicalReaction>
</comment>
<evidence type="ECO:0000256" key="6">
    <source>
        <dbReference type="ARBA" id="ARBA00022679"/>
    </source>
</evidence>
<comment type="similarity">
    <text evidence="3">Belongs to the DNA polymerase type-A family.</text>
</comment>
<dbReference type="Pfam" id="PF13086">
    <property type="entry name" value="AAA_11"/>
    <property type="match status" value="1"/>
</dbReference>
<keyword evidence="6" id="KW-0808">Transferase</keyword>
<dbReference type="GO" id="GO:0005694">
    <property type="term" value="C:chromosome"/>
    <property type="evidence" value="ECO:0007669"/>
    <property type="project" value="UniProtKB-ARBA"/>
</dbReference>
<evidence type="ECO:0000256" key="11">
    <source>
        <dbReference type="ARBA" id="ARBA00022806"/>
    </source>
</evidence>